<evidence type="ECO:0000256" key="3">
    <source>
        <dbReference type="ARBA" id="ARBA00022691"/>
    </source>
</evidence>
<organism evidence="5 6">
    <name type="scientific">Desulfonatronum thiosulfatophilum</name>
    <dbReference type="NCBI Taxonomy" id="617002"/>
    <lineage>
        <taxon>Bacteria</taxon>
        <taxon>Pseudomonadati</taxon>
        <taxon>Thermodesulfobacteriota</taxon>
        <taxon>Desulfovibrionia</taxon>
        <taxon>Desulfovibrionales</taxon>
        <taxon>Desulfonatronaceae</taxon>
        <taxon>Desulfonatronum</taxon>
    </lineage>
</organism>
<evidence type="ECO:0000256" key="2">
    <source>
        <dbReference type="ARBA" id="ARBA00022679"/>
    </source>
</evidence>
<keyword evidence="2 5" id="KW-0808">Transferase</keyword>
<dbReference type="CDD" id="cd02440">
    <property type="entry name" value="AdoMet_MTases"/>
    <property type="match status" value="1"/>
</dbReference>
<dbReference type="SUPFAM" id="SSF53335">
    <property type="entry name" value="S-adenosyl-L-methionine-dependent methyltransferases"/>
    <property type="match status" value="1"/>
</dbReference>
<evidence type="ECO:0000259" key="4">
    <source>
        <dbReference type="Pfam" id="PF13649"/>
    </source>
</evidence>
<feature type="domain" description="Methyltransferase" evidence="4">
    <location>
        <begin position="73"/>
        <end position="150"/>
    </location>
</feature>
<sequence length="281" mass="31104">MMSSICGSFAQPGRRTLWATILVVCLLTAPGINWWSASEAGASPQLSVIYVPTPERLVHRMLEMAEVREDDYVIDLGSGDGRIVVAAVRDFNARAAHGIDLDPQRVAEGRENARRAGVEDRATFEEGDLFEMDFSEATVLTMYLLQTLNLRLRPVILETMRPGTRVVSHAFNMGDWEPDQHEVVDGRNAYLWIVPAQVQGRWQLSTADGREVTLSLTQSYQNISGHAVVEGASMDLNDVNLRGDEIRFVIGSDNYVGRVEGDTMVPVQTSGAAQGWNARRN</sequence>
<dbReference type="GO" id="GO:0032259">
    <property type="term" value="P:methylation"/>
    <property type="evidence" value="ECO:0007669"/>
    <property type="project" value="UniProtKB-KW"/>
</dbReference>
<dbReference type="InterPro" id="IPR029063">
    <property type="entry name" value="SAM-dependent_MTases_sf"/>
</dbReference>
<dbReference type="STRING" id="617002.SAMN05660653_00038"/>
<name>A0A1G6A0F5_9BACT</name>
<dbReference type="InterPro" id="IPR041698">
    <property type="entry name" value="Methyltransf_25"/>
</dbReference>
<proteinExistence type="predicted"/>
<dbReference type="InterPro" id="IPR026170">
    <property type="entry name" value="FAM173A/B"/>
</dbReference>
<dbReference type="GO" id="GO:0016279">
    <property type="term" value="F:protein-lysine N-methyltransferase activity"/>
    <property type="evidence" value="ECO:0007669"/>
    <property type="project" value="InterPro"/>
</dbReference>
<keyword evidence="3" id="KW-0949">S-adenosyl-L-methionine</keyword>
<reference evidence="5 6" key="1">
    <citation type="submission" date="2016-10" db="EMBL/GenBank/DDBJ databases">
        <authorList>
            <person name="de Groot N.N."/>
        </authorList>
    </citation>
    <scope>NUCLEOTIDE SEQUENCE [LARGE SCALE GENOMIC DNA]</scope>
    <source>
        <strain evidence="5 6">ASO4-2</strain>
    </source>
</reference>
<dbReference type="OrthoDB" id="281208at2"/>
<keyword evidence="1 5" id="KW-0489">Methyltransferase</keyword>
<evidence type="ECO:0000256" key="1">
    <source>
        <dbReference type="ARBA" id="ARBA00022603"/>
    </source>
</evidence>
<accession>A0A1G6A0F5</accession>
<dbReference type="RefSeq" id="WP_161946130.1">
    <property type="nucleotide sequence ID" value="NZ_FMXO01000001.1"/>
</dbReference>
<dbReference type="PANTHER" id="PTHR13610:SF11">
    <property type="entry name" value="METHYLTRANSFERASE DOMAIN-CONTAINING PROTEIN"/>
    <property type="match status" value="1"/>
</dbReference>
<gene>
    <name evidence="5" type="ORF">SAMN05660653_00038</name>
</gene>
<keyword evidence="6" id="KW-1185">Reference proteome</keyword>
<dbReference type="Pfam" id="PF13649">
    <property type="entry name" value="Methyltransf_25"/>
    <property type="match status" value="1"/>
</dbReference>
<protein>
    <submittedName>
        <fullName evidence="5">Methyltransferase domain-containing protein</fullName>
    </submittedName>
</protein>
<dbReference type="EMBL" id="FMXO01000001">
    <property type="protein sequence ID" value="SDB01887.1"/>
    <property type="molecule type" value="Genomic_DNA"/>
</dbReference>
<evidence type="ECO:0000313" key="6">
    <source>
        <dbReference type="Proteomes" id="UP000198771"/>
    </source>
</evidence>
<dbReference type="AlphaFoldDB" id="A0A1G6A0F5"/>
<evidence type="ECO:0000313" key="5">
    <source>
        <dbReference type="EMBL" id="SDB01887.1"/>
    </source>
</evidence>
<dbReference type="PANTHER" id="PTHR13610">
    <property type="entry name" value="METHYLTRANSFERASE DOMAIN-CONTAINING PROTEIN"/>
    <property type="match status" value="1"/>
</dbReference>
<dbReference type="Gene3D" id="3.40.50.150">
    <property type="entry name" value="Vaccinia Virus protein VP39"/>
    <property type="match status" value="1"/>
</dbReference>
<dbReference type="Proteomes" id="UP000198771">
    <property type="component" value="Unassembled WGS sequence"/>
</dbReference>